<evidence type="ECO:0000313" key="7">
    <source>
        <dbReference type="EMBL" id="KIJ35090.1"/>
    </source>
</evidence>
<dbReference type="GO" id="GO:0005634">
    <property type="term" value="C:nucleus"/>
    <property type="evidence" value="ECO:0007669"/>
    <property type="project" value="UniProtKB-SubCell"/>
</dbReference>
<protein>
    <recommendedName>
        <fullName evidence="9">AC transposase</fullName>
    </recommendedName>
</protein>
<evidence type="ECO:0000256" key="5">
    <source>
        <dbReference type="ARBA" id="ARBA00023242"/>
    </source>
</evidence>
<dbReference type="EMBL" id="KN837192">
    <property type="protein sequence ID" value="KIJ35090.1"/>
    <property type="molecule type" value="Genomic_DNA"/>
</dbReference>
<evidence type="ECO:0008006" key="9">
    <source>
        <dbReference type="Google" id="ProtNLM"/>
    </source>
</evidence>
<name>A0A0C9VC35_SPHS4</name>
<dbReference type="PANTHER" id="PTHR46481">
    <property type="entry name" value="ZINC FINGER BED DOMAIN-CONTAINING PROTEIN 4"/>
    <property type="match status" value="1"/>
</dbReference>
<dbReference type="AlphaFoldDB" id="A0A0C9VC35"/>
<proteinExistence type="predicted"/>
<reference evidence="7 8" key="1">
    <citation type="submission" date="2014-06" db="EMBL/GenBank/DDBJ databases">
        <title>Evolutionary Origins and Diversification of the Mycorrhizal Mutualists.</title>
        <authorList>
            <consortium name="DOE Joint Genome Institute"/>
            <consortium name="Mycorrhizal Genomics Consortium"/>
            <person name="Kohler A."/>
            <person name="Kuo A."/>
            <person name="Nagy L.G."/>
            <person name="Floudas D."/>
            <person name="Copeland A."/>
            <person name="Barry K.W."/>
            <person name="Cichocki N."/>
            <person name="Veneault-Fourrey C."/>
            <person name="LaButti K."/>
            <person name="Lindquist E.A."/>
            <person name="Lipzen A."/>
            <person name="Lundell T."/>
            <person name="Morin E."/>
            <person name="Murat C."/>
            <person name="Riley R."/>
            <person name="Ohm R."/>
            <person name="Sun H."/>
            <person name="Tunlid A."/>
            <person name="Henrissat B."/>
            <person name="Grigoriev I.V."/>
            <person name="Hibbett D.S."/>
            <person name="Martin F."/>
        </authorList>
    </citation>
    <scope>NUCLEOTIDE SEQUENCE [LARGE SCALE GENOMIC DNA]</scope>
    <source>
        <strain evidence="7 8">SS14</strain>
    </source>
</reference>
<dbReference type="SUPFAM" id="SSF53098">
    <property type="entry name" value="Ribonuclease H-like"/>
    <property type="match status" value="1"/>
</dbReference>
<evidence type="ECO:0000256" key="4">
    <source>
        <dbReference type="ARBA" id="ARBA00022833"/>
    </source>
</evidence>
<dbReference type="GO" id="GO:0008270">
    <property type="term" value="F:zinc ion binding"/>
    <property type="evidence" value="ECO:0007669"/>
    <property type="project" value="UniProtKB-KW"/>
</dbReference>
<dbReference type="InterPro" id="IPR052035">
    <property type="entry name" value="ZnF_BED_domain_contain"/>
</dbReference>
<keyword evidence="6" id="KW-0175">Coiled coil</keyword>
<dbReference type="PANTHER" id="PTHR46481:SF10">
    <property type="entry name" value="ZINC FINGER BED DOMAIN-CONTAINING PROTEIN 39"/>
    <property type="match status" value="1"/>
</dbReference>
<evidence type="ECO:0000256" key="1">
    <source>
        <dbReference type="ARBA" id="ARBA00004123"/>
    </source>
</evidence>
<dbReference type="InterPro" id="IPR012337">
    <property type="entry name" value="RNaseH-like_sf"/>
</dbReference>
<sequence>MYRLWEELKNWGGPPSLWEVEVAANKIPSNSIDIAEHLKSLQTKPGPLQDAFQRQLCKAEESWDQTEFEKLQVEWIVACDQPFEEVERPEFKKLLNYTHHRPTELNVPSATTVKRRVMKLGEMTMDDLKKFIADLESKVSLSLDAWSSGNGFAFMGIVMHYVSNDWSLKEVLIDFRELIGEHSGVNMAAAVYQTIDILGLKGQIQSIVSDNSANNDTMMEELERLFEADGIEFNAIYARGRCLPHTVHLAALKLLEGIGALSAEDMQKCTAAYQDTVSLPLSSDANPYAGLDDVVEALEEEEAHLLNALEKLRRIIRAIRSSPQRRKRWLDEVDASRCDNAGKLEEIVKMLILDVRTRWASTHQMCGMFSLAYSF</sequence>
<dbReference type="OrthoDB" id="3259198at2759"/>
<organism evidence="7 8">
    <name type="scientific">Sphaerobolus stellatus (strain SS14)</name>
    <dbReference type="NCBI Taxonomy" id="990650"/>
    <lineage>
        <taxon>Eukaryota</taxon>
        <taxon>Fungi</taxon>
        <taxon>Dikarya</taxon>
        <taxon>Basidiomycota</taxon>
        <taxon>Agaricomycotina</taxon>
        <taxon>Agaricomycetes</taxon>
        <taxon>Phallomycetidae</taxon>
        <taxon>Geastrales</taxon>
        <taxon>Sphaerobolaceae</taxon>
        <taxon>Sphaerobolus</taxon>
    </lineage>
</organism>
<gene>
    <name evidence="7" type="ORF">M422DRAFT_181119</name>
</gene>
<feature type="coiled-coil region" evidence="6">
    <location>
        <begin position="291"/>
        <end position="318"/>
    </location>
</feature>
<accession>A0A0C9VC35</accession>
<keyword evidence="2" id="KW-0479">Metal-binding</keyword>
<comment type="subcellular location">
    <subcellularLocation>
        <location evidence="1">Nucleus</location>
    </subcellularLocation>
</comment>
<keyword evidence="8" id="KW-1185">Reference proteome</keyword>
<evidence type="ECO:0000256" key="2">
    <source>
        <dbReference type="ARBA" id="ARBA00022723"/>
    </source>
</evidence>
<dbReference type="HOGENOM" id="CLU_805511_0_0_1"/>
<evidence type="ECO:0000256" key="3">
    <source>
        <dbReference type="ARBA" id="ARBA00022771"/>
    </source>
</evidence>
<evidence type="ECO:0000313" key="8">
    <source>
        <dbReference type="Proteomes" id="UP000054279"/>
    </source>
</evidence>
<keyword evidence="5" id="KW-0539">Nucleus</keyword>
<keyword evidence="3" id="KW-0863">Zinc-finger</keyword>
<dbReference type="Proteomes" id="UP000054279">
    <property type="component" value="Unassembled WGS sequence"/>
</dbReference>
<keyword evidence="4" id="KW-0862">Zinc</keyword>
<evidence type="ECO:0000256" key="6">
    <source>
        <dbReference type="SAM" id="Coils"/>
    </source>
</evidence>